<protein>
    <recommendedName>
        <fullName evidence="4 7">dTDP-glucose 4,6-dehydratase</fullName>
        <ecNumber evidence="4 7">4.2.1.46</ecNumber>
    </recommendedName>
</protein>
<keyword evidence="5" id="KW-0520">NAD</keyword>
<evidence type="ECO:0000256" key="7">
    <source>
        <dbReference type="RuleBase" id="RU004473"/>
    </source>
</evidence>
<feature type="domain" description="NAD(P)-binding" evidence="8">
    <location>
        <begin position="6"/>
        <end position="325"/>
    </location>
</feature>
<comment type="cofactor">
    <cofactor evidence="2 7">
        <name>NAD(+)</name>
        <dbReference type="ChEBI" id="CHEBI:57540"/>
    </cofactor>
</comment>
<dbReference type="GO" id="GO:0009225">
    <property type="term" value="P:nucleotide-sugar metabolic process"/>
    <property type="evidence" value="ECO:0007669"/>
    <property type="project" value="InterPro"/>
</dbReference>
<dbReference type="PATRIC" id="fig|864069.3.peg.7374"/>
<dbReference type="Proteomes" id="UP000003947">
    <property type="component" value="Unassembled WGS sequence"/>
</dbReference>
<evidence type="ECO:0000256" key="4">
    <source>
        <dbReference type="ARBA" id="ARBA00011990"/>
    </source>
</evidence>
<dbReference type="InterPro" id="IPR005888">
    <property type="entry name" value="dTDP_Gluc_deHydtase"/>
</dbReference>
<proteinExistence type="inferred from homology"/>
<dbReference type="AlphaFoldDB" id="I4YQC4"/>
<keyword evidence="6 7" id="KW-0456">Lyase</keyword>
<keyword evidence="10" id="KW-1185">Reference proteome</keyword>
<dbReference type="Gene3D" id="3.90.25.10">
    <property type="entry name" value="UDP-galactose 4-epimerase, domain 1"/>
    <property type="match status" value="1"/>
</dbReference>
<evidence type="ECO:0000313" key="9">
    <source>
        <dbReference type="EMBL" id="EIM26166.1"/>
    </source>
</evidence>
<accession>I4YQC4</accession>
<dbReference type="EC" id="4.2.1.46" evidence="4 7"/>
<dbReference type="RefSeq" id="WP_009764853.1">
    <property type="nucleotide sequence ID" value="NZ_CP141048.1"/>
</dbReference>
<dbReference type="NCBIfam" id="TIGR01181">
    <property type="entry name" value="dTDP_gluc_dehyt"/>
    <property type="match status" value="1"/>
</dbReference>
<organism evidence="9 10">
    <name type="scientific">Microvirga lotononidis</name>
    <dbReference type="NCBI Taxonomy" id="864069"/>
    <lineage>
        <taxon>Bacteria</taxon>
        <taxon>Pseudomonadati</taxon>
        <taxon>Pseudomonadota</taxon>
        <taxon>Alphaproteobacteria</taxon>
        <taxon>Hyphomicrobiales</taxon>
        <taxon>Methylobacteriaceae</taxon>
        <taxon>Microvirga</taxon>
    </lineage>
</organism>
<evidence type="ECO:0000256" key="1">
    <source>
        <dbReference type="ARBA" id="ARBA00001539"/>
    </source>
</evidence>
<comment type="catalytic activity">
    <reaction evidence="1 7">
        <text>dTDP-alpha-D-glucose = dTDP-4-dehydro-6-deoxy-alpha-D-glucose + H2O</text>
        <dbReference type="Rhea" id="RHEA:17221"/>
        <dbReference type="ChEBI" id="CHEBI:15377"/>
        <dbReference type="ChEBI" id="CHEBI:57477"/>
        <dbReference type="ChEBI" id="CHEBI:57649"/>
        <dbReference type="EC" id="4.2.1.46"/>
    </reaction>
</comment>
<evidence type="ECO:0000256" key="2">
    <source>
        <dbReference type="ARBA" id="ARBA00001911"/>
    </source>
</evidence>
<evidence type="ECO:0000313" key="10">
    <source>
        <dbReference type="Proteomes" id="UP000003947"/>
    </source>
</evidence>
<dbReference type="PANTHER" id="PTHR43000">
    <property type="entry name" value="DTDP-D-GLUCOSE 4,6-DEHYDRATASE-RELATED"/>
    <property type="match status" value="1"/>
</dbReference>
<name>I4YQC4_9HYPH</name>
<evidence type="ECO:0000259" key="8">
    <source>
        <dbReference type="Pfam" id="PF16363"/>
    </source>
</evidence>
<dbReference type="Gene3D" id="3.40.50.720">
    <property type="entry name" value="NAD(P)-binding Rossmann-like Domain"/>
    <property type="match status" value="1"/>
</dbReference>
<dbReference type="CDD" id="cd05246">
    <property type="entry name" value="dTDP_GD_SDR_e"/>
    <property type="match status" value="1"/>
</dbReference>
<reference evidence="9 10" key="1">
    <citation type="submission" date="2012-02" db="EMBL/GenBank/DDBJ databases">
        <title>Improved High-Quality Draft sequence of Microvirga sp. WSM3557.</title>
        <authorList>
            <consortium name="US DOE Joint Genome Institute"/>
            <person name="Lucas S."/>
            <person name="Han J."/>
            <person name="Lapidus A."/>
            <person name="Cheng J.-F."/>
            <person name="Goodwin L."/>
            <person name="Pitluck S."/>
            <person name="Peters L."/>
            <person name="Zhang X."/>
            <person name="Detter J.C."/>
            <person name="Han C."/>
            <person name="Tapia R."/>
            <person name="Land M."/>
            <person name="Hauser L."/>
            <person name="Kyrpides N."/>
            <person name="Ivanova N."/>
            <person name="Pagani I."/>
            <person name="Brau L."/>
            <person name="Yates R."/>
            <person name="O'Hara G."/>
            <person name="Rui T."/>
            <person name="Howieson J."/>
            <person name="Reeve W."/>
            <person name="Woyke T."/>
        </authorList>
    </citation>
    <scope>NUCLEOTIDE SEQUENCE [LARGE SCALE GENOMIC DNA]</scope>
    <source>
        <strain evidence="9 10">WSM3557</strain>
    </source>
</reference>
<dbReference type="InterPro" id="IPR016040">
    <property type="entry name" value="NAD(P)-bd_dom"/>
</dbReference>
<comment type="similarity">
    <text evidence="3 7">Belongs to the NAD(P)-dependent epimerase/dehydratase family. dTDP-glucose dehydratase subfamily.</text>
</comment>
<dbReference type="SUPFAM" id="SSF51735">
    <property type="entry name" value="NAD(P)-binding Rossmann-fold domains"/>
    <property type="match status" value="1"/>
</dbReference>
<dbReference type="Pfam" id="PF16363">
    <property type="entry name" value="GDP_Man_Dehyd"/>
    <property type="match status" value="1"/>
</dbReference>
<evidence type="ECO:0000256" key="3">
    <source>
        <dbReference type="ARBA" id="ARBA00008178"/>
    </source>
</evidence>
<dbReference type="HOGENOM" id="CLU_007383_1_14_5"/>
<dbReference type="eggNOG" id="COG1088">
    <property type="taxonomic scope" value="Bacteria"/>
</dbReference>
<evidence type="ECO:0000256" key="6">
    <source>
        <dbReference type="ARBA" id="ARBA00023239"/>
    </source>
</evidence>
<dbReference type="GO" id="GO:0008460">
    <property type="term" value="F:dTDP-glucose 4,6-dehydratase activity"/>
    <property type="evidence" value="ECO:0007669"/>
    <property type="project" value="UniProtKB-EC"/>
</dbReference>
<dbReference type="OrthoDB" id="9801785at2"/>
<dbReference type="InterPro" id="IPR036291">
    <property type="entry name" value="NAD(P)-bd_dom_sf"/>
</dbReference>
<dbReference type="STRING" id="864069.MicloDRAFT_00069000"/>
<dbReference type="EMBL" id="JH660647">
    <property type="protein sequence ID" value="EIM26166.1"/>
    <property type="molecule type" value="Genomic_DNA"/>
</dbReference>
<sequence length="353" mass="39459">MAKRFLVTGGAGFIGSAVVRKLISGTAHQVLVVDKLTYAGNLDSLKPIANSDRYRFMHADIVDTGQMQTVIGEYQPDVIMHLAAESHVDRSIDGPGEFVQTNVVGTFTLLQAALAYWGKLDAVRRDAFRFHHISTDEVFGSLGEEGFFHEEYPYQPNSPYSASKAASDHFVRAWHHTYGLPTLITNCSNNYGPYHFPEKLIPLMILNALEGKPLPVYGKGENVRDWLYVDDHAEALILVAEKGRVGENYNIGGWNERTNIDVVRSICSLVDEMAPSTAIGPREELISFVTDRPGHDLRYAIDASKIARELGWRPAETFESGLRKTVAWYLDNQAWWERVRSGVYQGERLGVAV</sequence>
<evidence type="ECO:0000256" key="5">
    <source>
        <dbReference type="ARBA" id="ARBA00023027"/>
    </source>
</evidence>
<gene>
    <name evidence="9" type="ORF">MicloDRAFT_00069000</name>
</gene>